<protein>
    <recommendedName>
        <fullName evidence="4">ABC transporter permease</fullName>
    </recommendedName>
</protein>
<gene>
    <name evidence="2" type="ORF">GCM10009854_34090</name>
</gene>
<keyword evidence="1" id="KW-0812">Transmembrane</keyword>
<dbReference type="Proteomes" id="UP001501218">
    <property type="component" value="Unassembled WGS sequence"/>
</dbReference>
<organism evidence="2 3">
    <name type="scientific">Saccharopolyspora halophila</name>
    <dbReference type="NCBI Taxonomy" id="405551"/>
    <lineage>
        <taxon>Bacteria</taxon>
        <taxon>Bacillati</taxon>
        <taxon>Actinomycetota</taxon>
        <taxon>Actinomycetes</taxon>
        <taxon>Pseudonocardiales</taxon>
        <taxon>Pseudonocardiaceae</taxon>
        <taxon>Saccharopolyspora</taxon>
    </lineage>
</organism>
<comment type="caution">
    <text evidence="2">The sequence shown here is derived from an EMBL/GenBank/DDBJ whole genome shotgun (WGS) entry which is preliminary data.</text>
</comment>
<evidence type="ECO:0000313" key="3">
    <source>
        <dbReference type="Proteomes" id="UP001501218"/>
    </source>
</evidence>
<name>A0ABP5TI08_9PSEU</name>
<feature type="transmembrane region" description="Helical" evidence="1">
    <location>
        <begin position="160"/>
        <end position="183"/>
    </location>
</feature>
<accession>A0ABP5TI08</accession>
<feature type="transmembrane region" description="Helical" evidence="1">
    <location>
        <begin position="78"/>
        <end position="101"/>
    </location>
</feature>
<dbReference type="Pfam" id="PF12679">
    <property type="entry name" value="ABC2_membrane_2"/>
    <property type="match status" value="1"/>
</dbReference>
<keyword evidence="1" id="KW-0472">Membrane</keyword>
<dbReference type="EMBL" id="BAAARA010000010">
    <property type="protein sequence ID" value="GAA2353244.1"/>
    <property type="molecule type" value="Genomic_DNA"/>
</dbReference>
<keyword evidence="1" id="KW-1133">Transmembrane helix</keyword>
<evidence type="ECO:0000256" key="1">
    <source>
        <dbReference type="SAM" id="Phobius"/>
    </source>
</evidence>
<keyword evidence="3" id="KW-1185">Reference proteome</keyword>
<proteinExistence type="predicted"/>
<dbReference type="RefSeq" id="WP_344133266.1">
    <property type="nucleotide sequence ID" value="NZ_BAAARA010000010.1"/>
</dbReference>
<evidence type="ECO:0008006" key="4">
    <source>
        <dbReference type="Google" id="ProtNLM"/>
    </source>
</evidence>
<sequence>MPSALPLFRRSVLESWRGLLGWAIGLTAVALLYLPLFPTFGGANSQFAELMDNLPPALVKTLGYEDIVSGAGYTQSTYFGLMAFVLVTIAAVTWGAAAIAGAEESGSLELTLAHGVSRTRQVVEAALSLLVRVVALVLLAVLLVLALNGPSELGLAASNVVAAGAALAGLGLLAGTTSLAVGAATGRNTWATAGGALVAVAGYAFNAVANQAPDVEWLRVLSPYAWAWNGTPLKDGWDLPGLAALWGASLLLAALAGWALERRDLRS</sequence>
<feature type="transmembrane region" description="Helical" evidence="1">
    <location>
        <begin position="239"/>
        <end position="260"/>
    </location>
</feature>
<feature type="transmembrane region" description="Helical" evidence="1">
    <location>
        <begin position="19"/>
        <end position="37"/>
    </location>
</feature>
<feature type="transmembrane region" description="Helical" evidence="1">
    <location>
        <begin position="190"/>
        <end position="209"/>
    </location>
</feature>
<evidence type="ECO:0000313" key="2">
    <source>
        <dbReference type="EMBL" id="GAA2353244.1"/>
    </source>
</evidence>
<reference evidence="3" key="1">
    <citation type="journal article" date="2019" name="Int. J. Syst. Evol. Microbiol.">
        <title>The Global Catalogue of Microorganisms (GCM) 10K type strain sequencing project: providing services to taxonomists for standard genome sequencing and annotation.</title>
        <authorList>
            <consortium name="The Broad Institute Genomics Platform"/>
            <consortium name="The Broad Institute Genome Sequencing Center for Infectious Disease"/>
            <person name="Wu L."/>
            <person name="Ma J."/>
        </authorList>
    </citation>
    <scope>NUCLEOTIDE SEQUENCE [LARGE SCALE GENOMIC DNA]</scope>
    <source>
        <strain evidence="3">JCM 16221</strain>
    </source>
</reference>
<feature type="transmembrane region" description="Helical" evidence="1">
    <location>
        <begin position="122"/>
        <end position="148"/>
    </location>
</feature>